<dbReference type="OrthoDB" id="1909201at2"/>
<dbReference type="PATRIC" id="fig|1538.10.peg.2214"/>
<protein>
    <submittedName>
        <fullName evidence="1">Uncharacterized protein</fullName>
    </submittedName>
</protein>
<dbReference type="AlphaFoldDB" id="A0A162KY20"/>
<gene>
    <name evidence="1" type="ORF">WY13_01767</name>
</gene>
<evidence type="ECO:0000313" key="2">
    <source>
        <dbReference type="Proteomes" id="UP000077407"/>
    </source>
</evidence>
<accession>A0A162KY20</accession>
<evidence type="ECO:0000313" key="1">
    <source>
        <dbReference type="EMBL" id="OAA88572.1"/>
    </source>
</evidence>
<dbReference type="Proteomes" id="UP000077407">
    <property type="component" value="Unassembled WGS sequence"/>
</dbReference>
<proteinExistence type="predicted"/>
<organism evidence="1 2">
    <name type="scientific">Clostridium ljungdahlii</name>
    <dbReference type="NCBI Taxonomy" id="1538"/>
    <lineage>
        <taxon>Bacteria</taxon>
        <taxon>Bacillati</taxon>
        <taxon>Bacillota</taxon>
        <taxon>Clostridia</taxon>
        <taxon>Eubacteriales</taxon>
        <taxon>Clostridiaceae</taxon>
        <taxon>Clostridium</taxon>
    </lineage>
</organism>
<name>A0A162KY20_9CLOT</name>
<sequence length="92" mass="10882">MSKYKDLISEAQIHIADNEIAKVERILIRETGAEELRFSWWKYEGEKPMFIPRPLDLPEEQWVELFYEAVKNKVVTQKFIKGMIKVLAKGLE</sequence>
<comment type="caution">
    <text evidence="1">The sequence shown here is derived from an EMBL/GenBank/DDBJ whole genome shotgun (WGS) entry which is preliminary data.</text>
</comment>
<reference evidence="1 2" key="1">
    <citation type="journal article" date="2015" name="Biotechnol. Bioeng.">
        <title>Genome sequence and phenotypic characterization of Caulobacter segnis.</title>
        <authorList>
            <person name="Patel S."/>
            <person name="Fletcher B."/>
            <person name="Scott D.C."/>
            <person name="Ely B."/>
        </authorList>
    </citation>
    <scope>NUCLEOTIDE SEQUENCE [LARGE SCALE GENOMIC DNA]</scope>
    <source>
        <strain evidence="1 2">ERI-2</strain>
    </source>
</reference>
<dbReference type="EMBL" id="LITT01000016">
    <property type="protein sequence ID" value="OAA88572.1"/>
    <property type="molecule type" value="Genomic_DNA"/>
</dbReference>
<dbReference type="RefSeq" id="WP_063555273.1">
    <property type="nucleotide sequence ID" value="NZ_LITT01000016.1"/>
</dbReference>